<evidence type="ECO:0000313" key="3">
    <source>
        <dbReference type="Proteomes" id="UP000053257"/>
    </source>
</evidence>
<dbReference type="OrthoDB" id="4590138at2759"/>
<accession>A0A0C3PDA3</accession>
<dbReference type="Proteomes" id="UP000053257">
    <property type="component" value="Unassembled WGS sequence"/>
</dbReference>
<name>A0A0C3PDA3_PHLG1</name>
<organism evidence="2 3">
    <name type="scientific">Phlebiopsis gigantea (strain 11061_1 CR5-6)</name>
    <name type="common">White-rot fungus</name>
    <name type="synonym">Peniophora gigantea</name>
    <dbReference type="NCBI Taxonomy" id="745531"/>
    <lineage>
        <taxon>Eukaryota</taxon>
        <taxon>Fungi</taxon>
        <taxon>Dikarya</taxon>
        <taxon>Basidiomycota</taxon>
        <taxon>Agaricomycotina</taxon>
        <taxon>Agaricomycetes</taxon>
        <taxon>Polyporales</taxon>
        <taxon>Phanerochaetaceae</taxon>
        <taxon>Phlebiopsis</taxon>
    </lineage>
</organism>
<sequence length="113" mass="12472">MSQTQPEPQDSQLEPHAPLPLPPSQTEEAPKLSVGSEMKFDAFGPLVVNSDGTLSRIANWTEMTPPERERIMRVLVARNKLRLADQEAKLQQDGVAAPDRNLRANDSRAASLD</sequence>
<protein>
    <submittedName>
        <fullName evidence="2">Uncharacterized protein</fullName>
    </submittedName>
</protein>
<evidence type="ECO:0000256" key="1">
    <source>
        <dbReference type="SAM" id="MobiDB-lite"/>
    </source>
</evidence>
<dbReference type="AlphaFoldDB" id="A0A0C3PDA3"/>
<reference evidence="2 3" key="1">
    <citation type="journal article" date="2014" name="PLoS Genet.">
        <title>Analysis of the Phlebiopsis gigantea genome, transcriptome and secretome provides insight into its pioneer colonization strategies of wood.</title>
        <authorList>
            <person name="Hori C."/>
            <person name="Ishida T."/>
            <person name="Igarashi K."/>
            <person name="Samejima M."/>
            <person name="Suzuki H."/>
            <person name="Master E."/>
            <person name="Ferreira P."/>
            <person name="Ruiz-Duenas F.J."/>
            <person name="Held B."/>
            <person name="Canessa P."/>
            <person name="Larrondo L.F."/>
            <person name="Schmoll M."/>
            <person name="Druzhinina I.S."/>
            <person name="Kubicek C.P."/>
            <person name="Gaskell J.A."/>
            <person name="Kersten P."/>
            <person name="St John F."/>
            <person name="Glasner J."/>
            <person name="Sabat G."/>
            <person name="Splinter BonDurant S."/>
            <person name="Syed K."/>
            <person name="Yadav J."/>
            <person name="Mgbeahuruike A.C."/>
            <person name="Kovalchuk A."/>
            <person name="Asiegbu F.O."/>
            <person name="Lackner G."/>
            <person name="Hoffmeister D."/>
            <person name="Rencoret J."/>
            <person name="Gutierrez A."/>
            <person name="Sun H."/>
            <person name="Lindquist E."/>
            <person name="Barry K."/>
            <person name="Riley R."/>
            <person name="Grigoriev I.V."/>
            <person name="Henrissat B."/>
            <person name="Kues U."/>
            <person name="Berka R.M."/>
            <person name="Martinez A.T."/>
            <person name="Covert S.F."/>
            <person name="Blanchette R.A."/>
            <person name="Cullen D."/>
        </authorList>
    </citation>
    <scope>NUCLEOTIDE SEQUENCE [LARGE SCALE GENOMIC DNA]</scope>
    <source>
        <strain evidence="2 3">11061_1 CR5-6</strain>
    </source>
</reference>
<dbReference type="PANTHER" id="PTHR39474">
    <property type="entry name" value="UNNAMED PRODUCT"/>
    <property type="match status" value="1"/>
</dbReference>
<feature type="region of interest" description="Disordered" evidence="1">
    <location>
        <begin position="1"/>
        <end position="34"/>
    </location>
</feature>
<gene>
    <name evidence="2" type="ORF">PHLGIDRAFT_20288</name>
</gene>
<dbReference type="STRING" id="745531.A0A0C3PDA3"/>
<dbReference type="HOGENOM" id="CLU_093522_4_2_1"/>
<feature type="region of interest" description="Disordered" evidence="1">
    <location>
        <begin position="92"/>
        <end position="113"/>
    </location>
</feature>
<feature type="compositionally biased region" description="Polar residues" evidence="1">
    <location>
        <begin position="1"/>
        <end position="12"/>
    </location>
</feature>
<dbReference type="EMBL" id="KN840627">
    <property type="protein sequence ID" value="KIP03223.1"/>
    <property type="molecule type" value="Genomic_DNA"/>
</dbReference>
<proteinExistence type="predicted"/>
<keyword evidence="3" id="KW-1185">Reference proteome</keyword>
<evidence type="ECO:0000313" key="2">
    <source>
        <dbReference type="EMBL" id="KIP03223.1"/>
    </source>
</evidence>
<dbReference type="PANTHER" id="PTHR39474:SF1">
    <property type="entry name" value="FUNGAL SPECIFIC TRANSCRIPTION FACTOR"/>
    <property type="match status" value="1"/>
</dbReference>